<keyword evidence="3" id="KW-1185">Reference proteome</keyword>
<proteinExistence type="predicted"/>
<keyword evidence="2" id="KW-0378">Hydrolase</keyword>
<organism evidence="2 3">
    <name type="scientific">Nocardiopsis codii</name>
    <dbReference type="NCBI Taxonomy" id="3065942"/>
    <lineage>
        <taxon>Bacteria</taxon>
        <taxon>Bacillati</taxon>
        <taxon>Actinomycetota</taxon>
        <taxon>Actinomycetes</taxon>
        <taxon>Streptosporangiales</taxon>
        <taxon>Nocardiopsidaceae</taxon>
        <taxon>Nocardiopsis</taxon>
    </lineage>
</organism>
<comment type="caution">
    <text evidence="2">The sequence shown here is derived from an EMBL/GenBank/DDBJ whole genome shotgun (WGS) entry which is preliminary data.</text>
</comment>
<dbReference type="GO" id="GO:0016787">
    <property type="term" value="F:hydrolase activity"/>
    <property type="evidence" value="ECO:0007669"/>
    <property type="project" value="UniProtKB-KW"/>
</dbReference>
<dbReference type="InterPro" id="IPR007325">
    <property type="entry name" value="KFase/CYL"/>
</dbReference>
<evidence type="ECO:0000313" key="3">
    <source>
        <dbReference type="Proteomes" id="UP001356095"/>
    </source>
</evidence>
<feature type="region of interest" description="Disordered" evidence="1">
    <location>
        <begin position="16"/>
        <end position="39"/>
    </location>
</feature>
<evidence type="ECO:0000313" key="2">
    <source>
        <dbReference type="EMBL" id="MEE2036653.1"/>
    </source>
</evidence>
<name>A0ABU7K332_9ACTN</name>
<protein>
    <submittedName>
        <fullName evidence="2">Cyclase family protein</fullName>
        <ecNumber evidence="2">3.5.-.-</ecNumber>
    </submittedName>
</protein>
<dbReference type="PANTHER" id="PTHR31118:SF12">
    <property type="entry name" value="CYCLASE-LIKE PROTEIN 2"/>
    <property type="match status" value="1"/>
</dbReference>
<evidence type="ECO:0000256" key="1">
    <source>
        <dbReference type="SAM" id="MobiDB-lite"/>
    </source>
</evidence>
<sequence length="319" mass="34120">MCGPHVIHKARKTFMTASGHTPETPGGTITAERPDPSARPVGRSVNRRRMLTGSAAVGAALTGIGALGGPVESAHAQTIAGINPSQLRVTDLTHVLHNDFPIYRPYILDPNIFQFASIAEDGFNALKLEIDEHTGTHFDAPWHFNDSPDALHTHEVAPSDLVCPLVVIRIADRAARDYDAQVGVVDLRRWERRNGRIPQGALVAMDSGWSARVLQSEEAMLNRDSDGGAHFPGFDIEALVWLLTERDIAGVAVDTPSFDFGPASATNPEGHVFLLGENKYAVEMVAHLETAPETGAMAVVGVANIRGGSGGPVRLLALT</sequence>
<dbReference type="InterPro" id="IPR037175">
    <property type="entry name" value="KFase_sf"/>
</dbReference>
<dbReference type="PANTHER" id="PTHR31118">
    <property type="entry name" value="CYCLASE-LIKE PROTEIN 2"/>
    <property type="match status" value="1"/>
</dbReference>
<dbReference type="Pfam" id="PF04199">
    <property type="entry name" value="Cyclase"/>
    <property type="match status" value="1"/>
</dbReference>
<reference evidence="2 3" key="1">
    <citation type="submission" date="2023-08" db="EMBL/GenBank/DDBJ databases">
        <authorList>
            <person name="Girao M."/>
            <person name="Carvalho M.F."/>
        </authorList>
    </citation>
    <scope>NUCLEOTIDE SEQUENCE [LARGE SCALE GENOMIC DNA]</scope>
    <source>
        <strain evidence="2 3">CT-R113</strain>
    </source>
</reference>
<dbReference type="Gene3D" id="3.50.30.50">
    <property type="entry name" value="Putative cyclase"/>
    <property type="match status" value="1"/>
</dbReference>
<dbReference type="Proteomes" id="UP001356095">
    <property type="component" value="Unassembled WGS sequence"/>
</dbReference>
<accession>A0ABU7K332</accession>
<dbReference type="PROSITE" id="PS51318">
    <property type="entry name" value="TAT"/>
    <property type="match status" value="1"/>
</dbReference>
<dbReference type="InterPro" id="IPR006311">
    <property type="entry name" value="TAT_signal"/>
</dbReference>
<dbReference type="RefSeq" id="WP_330090463.1">
    <property type="nucleotide sequence ID" value="NZ_JAUZMY010000004.1"/>
</dbReference>
<dbReference type="EC" id="3.5.-.-" evidence="2"/>
<dbReference type="EMBL" id="JAUZMY010000004">
    <property type="protein sequence ID" value="MEE2036653.1"/>
    <property type="molecule type" value="Genomic_DNA"/>
</dbReference>
<gene>
    <name evidence="2" type="ORF">Q8791_05365</name>
</gene>
<dbReference type="SUPFAM" id="SSF102198">
    <property type="entry name" value="Putative cyclase"/>
    <property type="match status" value="1"/>
</dbReference>